<dbReference type="Pfam" id="PF12146">
    <property type="entry name" value="Hydrolase_4"/>
    <property type="match status" value="1"/>
</dbReference>
<dbReference type="GO" id="GO:0016787">
    <property type="term" value="F:hydrolase activity"/>
    <property type="evidence" value="ECO:0007669"/>
    <property type="project" value="UniProtKB-KW"/>
</dbReference>
<reference evidence="2" key="1">
    <citation type="submission" date="2011-10" db="EMBL/GenBank/DDBJ databases">
        <title>Provirophages and transpovirons: unique mobilome of giant viruses.</title>
        <authorList>
            <person name="Desnues C."/>
            <person name="LaScola B."/>
            <person name="Yutin N."/>
            <person name="Fournous G."/>
            <person name="Koonin E."/>
            <person name="Raoult D."/>
        </authorList>
    </citation>
    <scope>NUCLEOTIDE SEQUENCE</scope>
    <source>
        <strain evidence="2">Mv13-mv</strain>
    </source>
</reference>
<keyword evidence="2" id="KW-0378">Hydrolase</keyword>
<dbReference type="Gene3D" id="3.40.50.1820">
    <property type="entry name" value="alpha/beta hydrolase"/>
    <property type="match status" value="2"/>
</dbReference>
<evidence type="ECO:0000259" key="1">
    <source>
        <dbReference type="Pfam" id="PF12146"/>
    </source>
</evidence>
<evidence type="ECO:0000313" key="2">
    <source>
        <dbReference type="EMBL" id="AEX62793.1"/>
    </source>
</evidence>
<protein>
    <submittedName>
        <fullName evidence="2">Putative alpha_beta hydrolase</fullName>
    </submittedName>
</protein>
<accession>H2EEH0</accession>
<sequence>MSNINIFDIIYKYIMGSWFTKIDDSIDEMIFMPPGYDSYVYNELNTEYSKLYVLKTKRDHNVPMVQIRPYHNCFPKKYIVFSHGNASDIYSMFTYLRQLSNDLNVGILAYDYVGYGLSREEKPSEQKCYDSIETVINFLLDEYKLDKKNIYLVGQSLGTGIVMDYVSKNEWDTPIIIISPYKSICRVVLDTSCVRPIDKFRTINKLGDITCPVKIFHGENDQLINISHAKEIYENLFDQSFEPVWLPNTDHNDILEKITISHFREVLDY</sequence>
<dbReference type="PANTHER" id="PTHR12277:SF81">
    <property type="entry name" value="PROTEIN ABHD13"/>
    <property type="match status" value="1"/>
</dbReference>
<organism evidence="2">
    <name type="scientific">Moumouvirus sp. 'Monve'</name>
    <dbReference type="NCBI Taxonomy" id="1128131"/>
    <lineage>
        <taxon>Viruses</taxon>
        <taxon>Varidnaviria</taxon>
        <taxon>Bamfordvirae</taxon>
        <taxon>Nucleocytoviricota</taxon>
        <taxon>Megaviricetes</taxon>
        <taxon>Imitervirales</taxon>
        <taxon>Mimiviridae</taxon>
        <taxon>Megamimivirinae</taxon>
        <taxon>Moumouvirus</taxon>
    </lineage>
</organism>
<name>H2EEH0_9VIRU</name>
<dbReference type="InterPro" id="IPR022742">
    <property type="entry name" value="Hydrolase_4"/>
</dbReference>
<gene>
    <name evidence="2" type="ORF">mv_L588</name>
</gene>
<dbReference type="PANTHER" id="PTHR12277">
    <property type="entry name" value="ALPHA/BETA HYDROLASE DOMAIN-CONTAINING PROTEIN"/>
    <property type="match status" value="1"/>
</dbReference>
<feature type="domain" description="Serine aminopeptidase S33" evidence="1">
    <location>
        <begin position="75"/>
        <end position="180"/>
    </location>
</feature>
<dbReference type="SUPFAM" id="SSF53474">
    <property type="entry name" value="alpha/beta-Hydrolases"/>
    <property type="match status" value="1"/>
</dbReference>
<dbReference type="InterPro" id="IPR029058">
    <property type="entry name" value="AB_hydrolase_fold"/>
</dbReference>
<proteinExistence type="predicted"/>
<dbReference type="EMBL" id="JN885998">
    <property type="protein sequence ID" value="AEX62793.1"/>
    <property type="molecule type" value="Genomic_DNA"/>
</dbReference>